<evidence type="ECO:0000313" key="1">
    <source>
        <dbReference type="EMBL" id="KAG6963759.1"/>
    </source>
</evidence>
<dbReference type="Proteomes" id="UP000709295">
    <property type="component" value="Unassembled WGS sequence"/>
</dbReference>
<accession>A0A8J5M4X8</accession>
<comment type="caution">
    <text evidence="1">The sequence shown here is derived from an EMBL/GenBank/DDBJ whole genome shotgun (WGS) entry which is preliminary data.</text>
</comment>
<evidence type="ECO:0000313" key="2">
    <source>
        <dbReference type="Proteomes" id="UP000709295"/>
    </source>
</evidence>
<protein>
    <submittedName>
        <fullName evidence="1">Uncharacterized protein</fullName>
    </submittedName>
</protein>
<dbReference type="EMBL" id="JAENGY010000406">
    <property type="protein sequence ID" value="KAG6963759.1"/>
    <property type="molecule type" value="Genomic_DNA"/>
</dbReference>
<organism evidence="1 2">
    <name type="scientific">Phytophthora aleatoria</name>
    <dbReference type="NCBI Taxonomy" id="2496075"/>
    <lineage>
        <taxon>Eukaryota</taxon>
        <taxon>Sar</taxon>
        <taxon>Stramenopiles</taxon>
        <taxon>Oomycota</taxon>
        <taxon>Peronosporomycetes</taxon>
        <taxon>Peronosporales</taxon>
        <taxon>Peronosporaceae</taxon>
        <taxon>Phytophthora</taxon>
    </lineage>
</organism>
<reference evidence="1" key="1">
    <citation type="submission" date="2021-01" db="EMBL/GenBank/DDBJ databases">
        <title>Phytophthora aleatoria, a newly-described species from Pinus radiata is distinct from Phytophthora cactorum isolates based on comparative genomics.</title>
        <authorList>
            <person name="Mcdougal R."/>
            <person name="Panda P."/>
            <person name="Williams N."/>
            <person name="Studholme D.J."/>
        </authorList>
    </citation>
    <scope>NUCLEOTIDE SEQUENCE</scope>
    <source>
        <strain evidence="1">NZFS 4037</strain>
    </source>
</reference>
<proteinExistence type="predicted"/>
<dbReference type="AlphaFoldDB" id="A0A8J5M4X8"/>
<name>A0A8J5M4X8_9STRA</name>
<gene>
    <name evidence="1" type="ORF">JG688_00008010</name>
</gene>
<keyword evidence="2" id="KW-1185">Reference proteome</keyword>
<sequence length="72" mass="8314">MTNDGDTKAEKMDPSTVGGHVVYWSVDVIIDVLETDDVDLVRWLHENIINGDDEQDIDREILYLLRERSPRS</sequence>